<dbReference type="Gene3D" id="1.10.357.10">
    <property type="entry name" value="Tetracycline Repressor, domain 2"/>
    <property type="match status" value="1"/>
</dbReference>
<reference evidence="5" key="3">
    <citation type="submission" date="2021-06" db="EMBL/GenBank/DDBJ databases">
        <title>Genomic Description and Analysis of Intracellular Bacteria, Candidatus Berkiella cookevillensis and Candidatus Berkiella aquae.</title>
        <authorList>
            <person name="Kidane D.T."/>
            <person name="Mehari Y.T."/>
            <person name="Rice F.C."/>
            <person name="Arivett B.A."/>
            <person name="Farone A.L."/>
            <person name="Berk S.G."/>
            <person name="Farone M.B."/>
        </authorList>
    </citation>
    <scope>NUCLEOTIDE SEQUENCE</scope>
    <source>
        <strain evidence="5">CC99</strain>
    </source>
</reference>
<dbReference type="PANTHER" id="PTHR43479:SF11">
    <property type="entry name" value="ACREF_ENVCD OPERON REPRESSOR-RELATED"/>
    <property type="match status" value="1"/>
</dbReference>
<dbReference type="STRING" id="437022.CC99x_01600"/>
<feature type="domain" description="HTH tetR-type" evidence="3">
    <location>
        <begin position="5"/>
        <end position="65"/>
    </location>
</feature>
<protein>
    <submittedName>
        <fullName evidence="4">HTH-type transcriptional repressor KstR2</fullName>
    </submittedName>
    <submittedName>
        <fullName evidence="5">TetR/AcrR family transcriptional regulator</fullName>
    </submittedName>
</protein>
<dbReference type="PRINTS" id="PR00455">
    <property type="entry name" value="HTHTETR"/>
</dbReference>
<evidence type="ECO:0000313" key="4">
    <source>
        <dbReference type="EMBL" id="KRG18388.1"/>
    </source>
</evidence>
<dbReference type="EMBL" id="LKHV01000007">
    <property type="protein sequence ID" value="KRG18388.1"/>
    <property type="molecule type" value="Genomic_DNA"/>
</dbReference>
<evidence type="ECO:0000259" key="3">
    <source>
        <dbReference type="PROSITE" id="PS50977"/>
    </source>
</evidence>
<dbReference type="EMBL" id="LKHV02000001">
    <property type="protein sequence ID" value="MCS5708149.1"/>
    <property type="molecule type" value="Genomic_DNA"/>
</dbReference>
<dbReference type="AlphaFoldDB" id="A0A0Q9YNK1"/>
<dbReference type="InterPro" id="IPR050624">
    <property type="entry name" value="HTH-type_Tx_Regulator"/>
</dbReference>
<comment type="caution">
    <text evidence="4">The sequence shown here is derived from an EMBL/GenBank/DDBJ whole genome shotgun (WGS) entry which is preliminary data.</text>
</comment>
<evidence type="ECO:0000256" key="1">
    <source>
        <dbReference type="ARBA" id="ARBA00023125"/>
    </source>
</evidence>
<accession>A0A0Q9YNK1</accession>
<organism evidence="4">
    <name type="scientific">Candidatus Berkiella cookevillensis</name>
    <dbReference type="NCBI Taxonomy" id="437022"/>
    <lineage>
        <taxon>Bacteria</taxon>
        <taxon>Pseudomonadati</taxon>
        <taxon>Pseudomonadota</taxon>
        <taxon>Gammaproteobacteria</taxon>
        <taxon>Candidatus Berkiellales</taxon>
        <taxon>Candidatus Berkiellaceae</taxon>
        <taxon>Candidatus Berkiella</taxon>
    </lineage>
</organism>
<dbReference type="Pfam" id="PF00440">
    <property type="entry name" value="TetR_N"/>
    <property type="match status" value="1"/>
</dbReference>
<gene>
    <name evidence="4" type="primary">kstR2</name>
    <name evidence="5" type="ORF">CC99x_004455</name>
    <name evidence="4" type="ORF">CC99x_01600</name>
</gene>
<keyword evidence="1 2" id="KW-0238">DNA-binding</keyword>
<reference evidence="4" key="1">
    <citation type="submission" date="2015-09" db="EMBL/GenBank/DDBJ databases">
        <title>Draft Genome Sequences of Two Novel Amoeba-resistant Intranuclear Bacteria, Candidatus Berkiella cookevillensis and Candidatus Berkiella aquae.</title>
        <authorList>
            <person name="Mehari Y.T."/>
            <person name="Arivett B.A."/>
            <person name="Farone A.L."/>
            <person name="Gunderson J.H."/>
            <person name="Farone M.B."/>
        </authorList>
    </citation>
    <scope>NUCLEOTIDE SEQUENCE [LARGE SCALE GENOMIC DNA]</scope>
    <source>
        <strain evidence="4">CC99</strain>
    </source>
</reference>
<dbReference type="InterPro" id="IPR009057">
    <property type="entry name" value="Homeodomain-like_sf"/>
</dbReference>
<evidence type="ECO:0000313" key="5">
    <source>
        <dbReference type="EMBL" id="MCS5708149.1"/>
    </source>
</evidence>
<dbReference type="PROSITE" id="PS50977">
    <property type="entry name" value="HTH_TETR_2"/>
    <property type="match status" value="1"/>
</dbReference>
<evidence type="ECO:0000313" key="6">
    <source>
        <dbReference type="Proteomes" id="UP000051494"/>
    </source>
</evidence>
<dbReference type="InterPro" id="IPR001647">
    <property type="entry name" value="HTH_TetR"/>
</dbReference>
<keyword evidence="6" id="KW-1185">Reference proteome</keyword>
<evidence type="ECO:0000256" key="2">
    <source>
        <dbReference type="PROSITE-ProRule" id="PRU00335"/>
    </source>
</evidence>
<feature type="DNA-binding region" description="H-T-H motif" evidence="2">
    <location>
        <begin position="28"/>
        <end position="47"/>
    </location>
</feature>
<reference evidence="5" key="2">
    <citation type="journal article" date="2016" name="Genome Announc.">
        <title>Draft Genome Sequences of Two Novel Amoeba-Resistant Intranuclear Bacteria, 'Candidatus Berkiella cookevillensis' and 'Candidatus Berkiella aquae'.</title>
        <authorList>
            <person name="Mehari Y.T."/>
            <person name="Arivett B.A."/>
            <person name="Farone A.L."/>
            <person name="Gunderson J.H."/>
            <person name="Farone M.B."/>
        </authorList>
    </citation>
    <scope>NUCLEOTIDE SEQUENCE</scope>
    <source>
        <strain evidence="5">CC99</strain>
    </source>
</reference>
<dbReference type="OrthoDB" id="63332at2"/>
<name>A0A0Q9YNK1_9GAMM</name>
<proteinExistence type="predicted"/>
<dbReference type="PANTHER" id="PTHR43479">
    <property type="entry name" value="ACREF/ENVCD OPERON REPRESSOR-RELATED"/>
    <property type="match status" value="1"/>
</dbReference>
<dbReference type="RefSeq" id="WP_057624685.1">
    <property type="nucleotide sequence ID" value="NZ_LKHV02000001.1"/>
</dbReference>
<dbReference type="SUPFAM" id="SSF46689">
    <property type="entry name" value="Homeodomain-like"/>
    <property type="match status" value="1"/>
</dbReference>
<dbReference type="GO" id="GO:0003677">
    <property type="term" value="F:DNA binding"/>
    <property type="evidence" value="ECO:0007669"/>
    <property type="project" value="UniProtKB-UniRule"/>
</dbReference>
<sequence>MRDGSATRKKLDRCALNLFVQKGITATTIKDIASEAEVAEGTLYRHYKSKEELAQSLFVNSYEAILVEMRAIIENLNKVENKIHDMVMLFARKFDEDPILFRYLLLTQHYQMKYLANDENSAHHLFVQVVVSGMNKHQIPKGDADVYAAMIIGIVLQAAVSRVYERITRKMVEDVPVLSAAILRVLQAKDT</sequence>
<dbReference type="Proteomes" id="UP000051494">
    <property type="component" value="Unassembled WGS sequence"/>
</dbReference>